<gene>
    <name evidence="1" type="ORF">AVEN_191148_1</name>
</gene>
<reference evidence="1 2" key="1">
    <citation type="journal article" date="2019" name="Sci. Rep.">
        <title>Orb-weaving spider Araneus ventricosus genome elucidates the spidroin gene catalogue.</title>
        <authorList>
            <person name="Kono N."/>
            <person name="Nakamura H."/>
            <person name="Ohtoshi R."/>
            <person name="Moran D.A.P."/>
            <person name="Shinohara A."/>
            <person name="Yoshida Y."/>
            <person name="Fujiwara M."/>
            <person name="Mori M."/>
            <person name="Tomita M."/>
            <person name="Arakawa K."/>
        </authorList>
    </citation>
    <scope>NUCLEOTIDE SEQUENCE [LARGE SCALE GENOMIC DNA]</scope>
</reference>
<sequence length="113" mass="12585">MSLPSEPRLSCLKKRGSSHVKRMKILFTECFTCLFNLPSGRQSSVLKWGSEVSIVEKGAPWRCLEKASVHLQEIRLPRAASYVTRRANRVLLAHQLAEHAPLTGLARCVAAAM</sequence>
<evidence type="ECO:0000313" key="2">
    <source>
        <dbReference type="Proteomes" id="UP000499080"/>
    </source>
</evidence>
<dbReference type="EMBL" id="BGPR01000038">
    <property type="protein sequence ID" value="GBL84700.1"/>
    <property type="molecule type" value="Genomic_DNA"/>
</dbReference>
<comment type="caution">
    <text evidence="1">The sequence shown here is derived from an EMBL/GenBank/DDBJ whole genome shotgun (WGS) entry which is preliminary data.</text>
</comment>
<keyword evidence="2" id="KW-1185">Reference proteome</keyword>
<protein>
    <submittedName>
        <fullName evidence="1">Uncharacterized protein</fullName>
    </submittedName>
</protein>
<dbReference type="AlphaFoldDB" id="A0A4Y2AXV7"/>
<name>A0A4Y2AXV7_ARAVE</name>
<evidence type="ECO:0000313" key="1">
    <source>
        <dbReference type="EMBL" id="GBL84700.1"/>
    </source>
</evidence>
<proteinExistence type="predicted"/>
<accession>A0A4Y2AXV7</accession>
<dbReference type="Proteomes" id="UP000499080">
    <property type="component" value="Unassembled WGS sequence"/>
</dbReference>
<organism evidence="1 2">
    <name type="scientific">Araneus ventricosus</name>
    <name type="common">Orbweaver spider</name>
    <name type="synonym">Epeira ventricosa</name>
    <dbReference type="NCBI Taxonomy" id="182803"/>
    <lineage>
        <taxon>Eukaryota</taxon>
        <taxon>Metazoa</taxon>
        <taxon>Ecdysozoa</taxon>
        <taxon>Arthropoda</taxon>
        <taxon>Chelicerata</taxon>
        <taxon>Arachnida</taxon>
        <taxon>Araneae</taxon>
        <taxon>Araneomorphae</taxon>
        <taxon>Entelegynae</taxon>
        <taxon>Araneoidea</taxon>
        <taxon>Araneidae</taxon>
        <taxon>Araneus</taxon>
    </lineage>
</organism>